<dbReference type="Proteomes" id="UP000185557">
    <property type="component" value="Unassembled WGS sequence"/>
</dbReference>
<gene>
    <name evidence="2" type="ORF">NIES30_13325</name>
</gene>
<evidence type="ECO:0000313" key="3">
    <source>
        <dbReference type="Proteomes" id="UP000185557"/>
    </source>
</evidence>
<organism evidence="2 3">
    <name type="scientific">Phormidium tenue NIES-30</name>
    <dbReference type="NCBI Taxonomy" id="549789"/>
    <lineage>
        <taxon>Bacteria</taxon>
        <taxon>Bacillati</taxon>
        <taxon>Cyanobacteriota</taxon>
        <taxon>Cyanophyceae</taxon>
        <taxon>Oscillatoriophycideae</taxon>
        <taxon>Oscillatoriales</taxon>
        <taxon>Oscillatoriaceae</taxon>
        <taxon>Phormidium</taxon>
    </lineage>
</organism>
<feature type="compositionally biased region" description="Acidic residues" evidence="1">
    <location>
        <begin position="52"/>
        <end position="61"/>
    </location>
</feature>
<reference evidence="2 3" key="1">
    <citation type="submission" date="2016-11" db="EMBL/GenBank/DDBJ databases">
        <title>Draft Genome Sequences of Nine Cyanobacterial Strains from Diverse Habitats.</title>
        <authorList>
            <person name="Zhu T."/>
            <person name="Hou S."/>
            <person name="Lu X."/>
            <person name="Hess W.R."/>
        </authorList>
    </citation>
    <scope>NUCLEOTIDE SEQUENCE [LARGE SCALE GENOMIC DNA]</scope>
    <source>
        <strain evidence="2 3">NIES-30</strain>
    </source>
</reference>
<feature type="region of interest" description="Disordered" evidence="1">
    <location>
        <begin position="44"/>
        <end position="67"/>
    </location>
</feature>
<evidence type="ECO:0000313" key="2">
    <source>
        <dbReference type="EMBL" id="OKH47446.1"/>
    </source>
</evidence>
<protein>
    <submittedName>
        <fullName evidence="2">Uncharacterized protein</fullName>
    </submittedName>
</protein>
<dbReference type="STRING" id="549789.NIES30_13325"/>
<sequence>MTHSISQCKNDFEPEVTSQTDFICDSSVNYALVAIAQEVAELSKQAHPVQADESDGIELADENSSAE</sequence>
<dbReference type="EMBL" id="MRCG01000009">
    <property type="protein sequence ID" value="OKH47446.1"/>
    <property type="molecule type" value="Genomic_DNA"/>
</dbReference>
<dbReference type="RefSeq" id="WP_073608922.1">
    <property type="nucleotide sequence ID" value="NZ_MRCG01000009.1"/>
</dbReference>
<name>A0A1U7J4F5_9CYAN</name>
<evidence type="ECO:0000256" key="1">
    <source>
        <dbReference type="SAM" id="MobiDB-lite"/>
    </source>
</evidence>
<proteinExistence type="predicted"/>
<keyword evidence="3" id="KW-1185">Reference proteome</keyword>
<dbReference type="OrthoDB" id="516774at2"/>
<dbReference type="AlphaFoldDB" id="A0A1U7J4F5"/>
<accession>A0A1U7J4F5</accession>
<comment type="caution">
    <text evidence="2">The sequence shown here is derived from an EMBL/GenBank/DDBJ whole genome shotgun (WGS) entry which is preliminary data.</text>
</comment>